<dbReference type="EMBL" id="FOOX01000002">
    <property type="protein sequence ID" value="SFG07369.1"/>
    <property type="molecule type" value="Genomic_DNA"/>
</dbReference>
<feature type="transmembrane region" description="Helical" evidence="8">
    <location>
        <begin position="142"/>
        <end position="163"/>
    </location>
</feature>
<comment type="subcellular location">
    <subcellularLocation>
        <location evidence="1">Cell membrane</location>
        <topology evidence="1">Multi-pass membrane protein</topology>
    </subcellularLocation>
</comment>
<keyword evidence="6 8" id="KW-1133">Transmembrane helix</keyword>
<evidence type="ECO:0000256" key="4">
    <source>
        <dbReference type="ARBA" id="ARBA00022475"/>
    </source>
</evidence>
<evidence type="ECO:0000313" key="10">
    <source>
        <dbReference type="EMBL" id="SFG07369.1"/>
    </source>
</evidence>
<dbReference type="Gene3D" id="1.20.1250.20">
    <property type="entry name" value="MFS general substrate transporter like domains"/>
    <property type="match status" value="1"/>
</dbReference>
<evidence type="ECO:0000313" key="11">
    <source>
        <dbReference type="Proteomes" id="UP000199337"/>
    </source>
</evidence>
<feature type="transmembrane region" description="Helical" evidence="8">
    <location>
        <begin position="331"/>
        <end position="349"/>
    </location>
</feature>
<dbReference type="NCBIfam" id="TIGR00711">
    <property type="entry name" value="efflux_EmrB"/>
    <property type="match status" value="1"/>
</dbReference>
<evidence type="ECO:0000256" key="7">
    <source>
        <dbReference type="ARBA" id="ARBA00023136"/>
    </source>
</evidence>
<evidence type="ECO:0000256" key="1">
    <source>
        <dbReference type="ARBA" id="ARBA00004651"/>
    </source>
</evidence>
<feature type="transmembrane region" description="Helical" evidence="8">
    <location>
        <begin position="272"/>
        <end position="294"/>
    </location>
</feature>
<dbReference type="InterPro" id="IPR036259">
    <property type="entry name" value="MFS_trans_sf"/>
</dbReference>
<dbReference type="PRINTS" id="PR01036">
    <property type="entry name" value="TCRTETB"/>
</dbReference>
<dbReference type="PROSITE" id="PS50850">
    <property type="entry name" value="MFS"/>
    <property type="match status" value="1"/>
</dbReference>
<evidence type="ECO:0000256" key="3">
    <source>
        <dbReference type="ARBA" id="ARBA00022448"/>
    </source>
</evidence>
<feature type="transmembrane region" description="Helical" evidence="8">
    <location>
        <begin position="108"/>
        <end position="130"/>
    </location>
</feature>
<evidence type="ECO:0000256" key="5">
    <source>
        <dbReference type="ARBA" id="ARBA00022692"/>
    </source>
</evidence>
<keyword evidence="4" id="KW-1003">Cell membrane</keyword>
<protein>
    <submittedName>
        <fullName evidence="10">Drug resistance transporter, EmrB/QacA subfamily</fullName>
    </submittedName>
</protein>
<feature type="transmembrane region" description="Helical" evidence="8">
    <location>
        <begin position="361"/>
        <end position="379"/>
    </location>
</feature>
<dbReference type="PANTHER" id="PTHR42718:SF9">
    <property type="entry name" value="MAJOR FACILITATOR SUPERFAMILY MULTIDRUG TRANSPORTER MFSC"/>
    <property type="match status" value="1"/>
</dbReference>
<dbReference type="SUPFAM" id="SSF103473">
    <property type="entry name" value="MFS general substrate transporter"/>
    <property type="match status" value="1"/>
</dbReference>
<feature type="transmembrane region" description="Helical" evidence="8">
    <location>
        <begin position="204"/>
        <end position="221"/>
    </location>
</feature>
<gene>
    <name evidence="10" type="ORF">SAMN05660649_00573</name>
</gene>
<sequence>MKQQEQAASNNDSFWLPLFIVVIGAFAAILNNSSINVALPKMMTIFGVSADDAQWILTAYMLTSGVVIPVTGYLGDRLGTKRVYLICTAVFTLGSVLCSLAWNNSSMVAARVVQGIGGGAMMPVSMAIVYRIVPREKIGLALGVWGMAAVCGPAIGPTLGGYIVDHLNWRFLFSMNIPLGVVGLILTHLLIAEGPLRQNLRFDLWGFISASSGCFALLLALSEGTAKGWGSYYIVSLFTFSFFALLLFIIVELNHDQPMLDLRLFKSGVFSISVFAGSLITVGLYGGVFLIPLFTQDLLLMTPYETGLLLMPAAIVTAIMMPVSGFLFDRFGAKILAVAGLTLTAWGTWEFHNLSLNTSNHSIIILAVVRSLGMGLAMMPITTAGMNSIPVNQVGRASALNNVSRQVAGSFGIAVLSAVMQNRQVFHAARLSEGLSVHSAAAGLMAQLQGYLAHAGAGAAAKSTMLAVLSGLMAKESLVLAIDDTFIVAALFIFVAIPLAFLLNKPEKKDEAPQAPADAVAREA</sequence>
<feature type="transmembrane region" description="Helical" evidence="8">
    <location>
        <begin position="53"/>
        <end position="74"/>
    </location>
</feature>
<feature type="domain" description="Major facilitator superfamily (MFS) profile" evidence="9">
    <location>
        <begin position="17"/>
        <end position="508"/>
    </location>
</feature>
<feature type="transmembrane region" description="Helical" evidence="8">
    <location>
        <begin position="169"/>
        <end position="192"/>
    </location>
</feature>
<feature type="transmembrane region" description="Helical" evidence="8">
    <location>
        <begin position="306"/>
        <end position="324"/>
    </location>
</feature>
<feature type="transmembrane region" description="Helical" evidence="8">
    <location>
        <begin position="451"/>
        <end position="474"/>
    </location>
</feature>
<dbReference type="OrthoDB" id="102502at2"/>
<name>A0A1I2NWX0_9FIRM</name>
<feature type="transmembrane region" description="Helical" evidence="8">
    <location>
        <begin position="12"/>
        <end position="33"/>
    </location>
</feature>
<feature type="transmembrane region" description="Helical" evidence="8">
    <location>
        <begin position="83"/>
        <end position="102"/>
    </location>
</feature>
<keyword evidence="5 8" id="KW-0812">Transmembrane</keyword>
<evidence type="ECO:0000256" key="8">
    <source>
        <dbReference type="SAM" id="Phobius"/>
    </source>
</evidence>
<keyword evidence="11" id="KW-1185">Reference proteome</keyword>
<dbReference type="Gene3D" id="1.20.1720.10">
    <property type="entry name" value="Multidrug resistance protein D"/>
    <property type="match status" value="1"/>
</dbReference>
<dbReference type="GO" id="GO:0022857">
    <property type="term" value="F:transmembrane transporter activity"/>
    <property type="evidence" value="ECO:0007669"/>
    <property type="project" value="InterPro"/>
</dbReference>
<dbReference type="CDD" id="cd17503">
    <property type="entry name" value="MFS_LmrB_MDR_like"/>
    <property type="match status" value="1"/>
</dbReference>
<reference evidence="11" key="1">
    <citation type="submission" date="2016-10" db="EMBL/GenBank/DDBJ databases">
        <authorList>
            <person name="Varghese N."/>
            <person name="Submissions S."/>
        </authorList>
    </citation>
    <scope>NUCLEOTIDE SEQUENCE [LARGE SCALE GENOMIC DNA]</scope>
    <source>
        <strain evidence="11">DSM 17038</strain>
    </source>
</reference>
<dbReference type="Pfam" id="PF07690">
    <property type="entry name" value="MFS_1"/>
    <property type="match status" value="1"/>
</dbReference>
<dbReference type="GO" id="GO:0005886">
    <property type="term" value="C:plasma membrane"/>
    <property type="evidence" value="ECO:0007669"/>
    <property type="project" value="UniProtKB-SubCell"/>
</dbReference>
<dbReference type="STRING" id="341036.SAMN05660649_00573"/>
<dbReference type="InterPro" id="IPR004638">
    <property type="entry name" value="EmrB-like"/>
</dbReference>
<dbReference type="RefSeq" id="WP_092468537.1">
    <property type="nucleotide sequence ID" value="NZ_FOOX01000002.1"/>
</dbReference>
<dbReference type="Proteomes" id="UP000199337">
    <property type="component" value="Unassembled WGS sequence"/>
</dbReference>
<accession>A0A1I2NWX0</accession>
<feature type="transmembrane region" description="Helical" evidence="8">
    <location>
        <begin position="233"/>
        <end position="251"/>
    </location>
</feature>
<evidence type="ECO:0000259" key="9">
    <source>
        <dbReference type="PROSITE" id="PS50850"/>
    </source>
</evidence>
<evidence type="ECO:0000256" key="2">
    <source>
        <dbReference type="ARBA" id="ARBA00008537"/>
    </source>
</evidence>
<dbReference type="AlphaFoldDB" id="A0A1I2NWX0"/>
<dbReference type="InterPro" id="IPR020846">
    <property type="entry name" value="MFS_dom"/>
</dbReference>
<organism evidence="10 11">
    <name type="scientific">Desulfotruncus arcticus DSM 17038</name>
    <dbReference type="NCBI Taxonomy" id="1121424"/>
    <lineage>
        <taxon>Bacteria</taxon>
        <taxon>Bacillati</taxon>
        <taxon>Bacillota</taxon>
        <taxon>Clostridia</taxon>
        <taxon>Eubacteriales</taxon>
        <taxon>Desulfallaceae</taxon>
        <taxon>Desulfotruncus</taxon>
    </lineage>
</organism>
<keyword evidence="7 8" id="KW-0472">Membrane</keyword>
<evidence type="ECO:0000256" key="6">
    <source>
        <dbReference type="ARBA" id="ARBA00022989"/>
    </source>
</evidence>
<comment type="similarity">
    <text evidence="2">Belongs to the major facilitator superfamily. EmrB family.</text>
</comment>
<dbReference type="InterPro" id="IPR011701">
    <property type="entry name" value="MFS"/>
</dbReference>
<keyword evidence="3" id="KW-0813">Transport</keyword>
<feature type="transmembrane region" description="Helical" evidence="8">
    <location>
        <begin position="486"/>
        <end position="503"/>
    </location>
</feature>
<dbReference type="PANTHER" id="PTHR42718">
    <property type="entry name" value="MAJOR FACILITATOR SUPERFAMILY MULTIDRUG TRANSPORTER MFSC"/>
    <property type="match status" value="1"/>
</dbReference>
<proteinExistence type="inferred from homology"/>